<evidence type="ECO:0000256" key="1">
    <source>
        <dbReference type="SAM" id="MobiDB-lite"/>
    </source>
</evidence>
<feature type="signal peptide" evidence="3">
    <location>
        <begin position="1"/>
        <end position="16"/>
    </location>
</feature>
<keyword evidence="4" id="KW-1185">Reference proteome</keyword>
<organism evidence="4 6">
    <name type="scientific">Globodera rostochiensis</name>
    <name type="common">Golden nematode worm</name>
    <name type="synonym">Heterodera rostochiensis</name>
    <dbReference type="NCBI Taxonomy" id="31243"/>
    <lineage>
        <taxon>Eukaryota</taxon>
        <taxon>Metazoa</taxon>
        <taxon>Ecdysozoa</taxon>
        <taxon>Nematoda</taxon>
        <taxon>Chromadorea</taxon>
        <taxon>Rhabditida</taxon>
        <taxon>Tylenchina</taxon>
        <taxon>Tylenchomorpha</taxon>
        <taxon>Tylenchoidea</taxon>
        <taxon>Heteroderidae</taxon>
        <taxon>Heteroderinae</taxon>
        <taxon>Globodera</taxon>
    </lineage>
</organism>
<evidence type="ECO:0000313" key="6">
    <source>
        <dbReference type="WBParaSite" id="Gr19_v10_g9882.t1"/>
    </source>
</evidence>
<proteinExistence type="predicted"/>
<keyword evidence="2" id="KW-0812">Transmembrane</keyword>
<feature type="region of interest" description="Disordered" evidence="1">
    <location>
        <begin position="37"/>
        <end position="60"/>
    </location>
</feature>
<protein>
    <submittedName>
        <fullName evidence="5 6">Uncharacterized protein</fullName>
    </submittedName>
</protein>
<keyword evidence="2" id="KW-0472">Membrane</keyword>
<dbReference type="AlphaFoldDB" id="A0A914IH70"/>
<feature type="transmembrane region" description="Helical" evidence="2">
    <location>
        <begin position="70"/>
        <end position="95"/>
    </location>
</feature>
<reference evidence="5 6" key="1">
    <citation type="submission" date="2022-11" db="UniProtKB">
        <authorList>
            <consortium name="WormBaseParasite"/>
        </authorList>
    </citation>
    <scope>IDENTIFICATION</scope>
</reference>
<dbReference type="WBParaSite" id="Gr19_v10_g9882.t1">
    <property type="protein sequence ID" value="Gr19_v10_g9882.t1"/>
    <property type="gene ID" value="Gr19_v10_g9882"/>
</dbReference>
<name>A0A914IH70_GLORO</name>
<feature type="compositionally biased region" description="Low complexity" evidence="1">
    <location>
        <begin position="41"/>
        <end position="56"/>
    </location>
</feature>
<accession>A0A914IH70</accession>
<dbReference type="WBParaSite" id="Gr19_v10_g9878.t1">
    <property type="protein sequence ID" value="Gr19_v10_g9878.t1"/>
    <property type="gene ID" value="Gr19_v10_g9878"/>
</dbReference>
<sequence length="172" mass="19388">MRPIIFVVLLLHTVAPMIVEEGVKIEDIPEYKEWRRRHGFPTPTSTSPKTTTTPVTGLQPCKDRPADDNFLGHIFCYALFALYAMMMLSLIIYQLRSILWIKQRRQTQNSSQSPSPSKRESVPSLIYGVPASQFVPPSPPPPLLFGNGQQSNFTNFGSKSTDETRVPRVLSL</sequence>
<keyword evidence="3" id="KW-0732">Signal</keyword>
<evidence type="ECO:0000256" key="2">
    <source>
        <dbReference type="SAM" id="Phobius"/>
    </source>
</evidence>
<evidence type="ECO:0000313" key="5">
    <source>
        <dbReference type="WBParaSite" id="Gr19_v10_g9878.t1"/>
    </source>
</evidence>
<evidence type="ECO:0000256" key="3">
    <source>
        <dbReference type="SAM" id="SignalP"/>
    </source>
</evidence>
<evidence type="ECO:0000313" key="4">
    <source>
        <dbReference type="Proteomes" id="UP000887572"/>
    </source>
</evidence>
<feature type="chain" id="PRO_5038275828" evidence="3">
    <location>
        <begin position="17"/>
        <end position="172"/>
    </location>
</feature>
<keyword evidence="2" id="KW-1133">Transmembrane helix</keyword>
<dbReference type="Proteomes" id="UP000887572">
    <property type="component" value="Unplaced"/>
</dbReference>